<evidence type="ECO:0000256" key="7">
    <source>
        <dbReference type="ARBA" id="ARBA00023136"/>
    </source>
</evidence>
<dbReference type="GO" id="GO:0005886">
    <property type="term" value="C:plasma membrane"/>
    <property type="evidence" value="ECO:0007669"/>
    <property type="project" value="UniProtKB-SubCell"/>
</dbReference>
<feature type="transmembrane region" description="Helical" evidence="9">
    <location>
        <begin position="185"/>
        <end position="203"/>
    </location>
</feature>
<comment type="subcellular location">
    <subcellularLocation>
        <location evidence="1 9">Cell membrane</location>
        <topology evidence="1 9">Multi-pass membrane protein</topology>
    </subcellularLocation>
</comment>
<sequence length="486" mass="52676">MLKLLIAPSLGVLAVFGFAPFYFFPLPLLALAGLFHLWANSASPRRAALDGFTFGLGFFGAGVSWVYVSLHDFGGMPLALALTATALFCAVLAIFPAVAGFLQGRWRVSRTMRLLLLMPALWGLSEWLRGWVLTGFPWLAMGYSQVPISPLAGFAPVLGVYGVSLALAVGAGALALLAQQRQRRHALVILALLAGSGLALKQVQWVQPVGMPVAVSLVQGNIAQELKWRPEKARHTLESYARLSAASQGKLVVLPETALPMFLGDVPPAYLEQLAQLAQSRGGDVVVGIPEEIEAGKYFNSAFSYGSAPTQVYRKYHLVPFGEFLPLRSALDWVLTILHIPLADFARGAQVQQPMAVANQHLAVDICYEDVFGEEIIRQLPRATILANLTNDAWFGHSLGPWQHLQIAQMRALETGRFMLRATNTGVTAIIDQRGQVTQLAPVFTATVLEGSAQGFAGATPYVRFGNLPLLLLLALLLAMARKFRQ</sequence>
<evidence type="ECO:0000256" key="8">
    <source>
        <dbReference type="ARBA" id="ARBA00023315"/>
    </source>
</evidence>
<dbReference type="PROSITE" id="PS50263">
    <property type="entry name" value="CN_HYDROLASE"/>
    <property type="match status" value="1"/>
</dbReference>
<feature type="transmembrane region" description="Helical" evidence="9">
    <location>
        <begin position="12"/>
        <end position="35"/>
    </location>
</feature>
<feature type="domain" description="CN hydrolase" evidence="10">
    <location>
        <begin position="218"/>
        <end position="455"/>
    </location>
</feature>
<reference evidence="12" key="1">
    <citation type="submission" date="2020-03" db="EMBL/GenBank/DDBJ databases">
        <title>Complete genome sequence of sulfur-oxidizing bacterium skT11.</title>
        <authorList>
            <person name="Kanda M."/>
            <person name="Kojima H."/>
            <person name="Fukui M."/>
        </authorList>
    </citation>
    <scope>NUCLEOTIDE SEQUENCE [LARGE SCALE GENOMIC DNA]</scope>
    <source>
        <strain evidence="12">skT11</strain>
    </source>
</reference>
<dbReference type="Pfam" id="PF20154">
    <property type="entry name" value="LNT_N"/>
    <property type="match status" value="1"/>
</dbReference>
<evidence type="ECO:0000256" key="9">
    <source>
        <dbReference type="HAMAP-Rule" id="MF_01148"/>
    </source>
</evidence>
<dbReference type="EMBL" id="AP022853">
    <property type="protein sequence ID" value="BCB25633.1"/>
    <property type="molecule type" value="Genomic_DNA"/>
</dbReference>
<dbReference type="InterPro" id="IPR003010">
    <property type="entry name" value="C-N_Hydrolase"/>
</dbReference>
<keyword evidence="3 9" id="KW-1003">Cell membrane</keyword>
<evidence type="ECO:0000259" key="10">
    <source>
        <dbReference type="PROSITE" id="PS50263"/>
    </source>
</evidence>
<dbReference type="AlphaFoldDB" id="A0A6F8V721"/>
<feature type="transmembrane region" description="Helical" evidence="9">
    <location>
        <begin position="153"/>
        <end position="178"/>
    </location>
</feature>
<proteinExistence type="inferred from homology"/>
<evidence type="ECO:0000256" key="1">
    <source>
        <dbReference type="ARBA" id="ARBA00004651"/>
    </source>
</evidence>
<evidence type="ECO:0000256" key="6">
    <source>
        <dbReference type="ARBA" id="ARBA00022989"/>
    </source>
</evidence>
<evidence type="ECO:0000256" key="2">
    <source>
        <dbReference type="ARBA" id="ARBA00010065"/>
    </source>
</evidence>
<feature type="transmembrane region" description="Helical" evidence="9">
    <location>
        <begin position="462"/>
        <end position="481"/>
    </location>
</feature>
<feature type="transmembrane region" description="Helical" evidence="9">
    <location>
        <begin position="47"/>
        <end position="68"/>
    </location>
</feature>
<dbReference type="NCBIfam" id="TIGR00546">
    <property type="entry name" value="lnt"/>
    <property type="match status" value="1"/>
</dbReference>
<dbReference type="PANTHER" id="PTHR38686:SF1">
    <property type="entry name" value="APOLIPOPROTEIN N-ACYLTRANSFERASE"/>
    <property type="match status" value="1"/>
</dbReference>
<dbReference type="Gene3D" id="3.60.110.10">
    <property type="entry name" value="Carbon-nitrogen hydrolase"/>
    <property type="match status" value="1"/>
</dbReference>
<comment type="catalytic activity">
    <reaction evidence="9">
        <text>N-terminal S-1,2-diacyl-sn-glyceryl-L-cysteinyl-[lipoprotein] + a glycerophospholipid = N-acyl-S-1,2-diacyl-sn-glyceryl-L-cysteinyl-[lipoprotein] + a 2-acyl-sn-glycero-3-phospholipid + H(+)</text>
        <dbReference type="Rhea" id="RHEA:48228"/>
        <dbReference type="Rhea" id="RHEA-COMP:14681"/>
        <dbReference type="Rhea" id="RHEA-COMP:14684"/>
        <dbReference type="ChEBI" id="CHEBI:15378"/>
        <dbReference type="ChEBI" id="CHEBI:136912"/>
        <dbReference type="ChEBI" id="CHEBI:140656"/>
        <dbReference type="ChEBI" id="CHEBI:140657"/>
        <dbReference type="ChEBI" id="CHEBI:140660"/>
        <dbReference type="EC" id="2.3.1.269"/>
    </reaction>
</comment>
<dbReference type="InterPro" id="IPR036526">
    <property type="entry name" value="C-N_Hydrolase_sf"/>
</dbReference>
<evidence type="ECO:0000313" key="11">
    <source>
        <dbReference type="EMBL" id="BCB25633.1"/>
    </source>
</evidence>
<evidence type="ECO:0000256" key="3">
    <source>
        <dbReference type="ARBA" id="ARBA00022475"/>
    </source>
</evidence>
<comment type="similarity">
    <text evidence="2 9">Belongs to the CN hydrolase family. Apolipoprotein N-acyltransferase subfamily.</text>
</comment>
<name>A0A6F8V721_9PROT</name>
<dbReference type="GO" id="GO:0042158">
    <property type="term" value="P:lipoprotein biosynthetic process"/>
    <property type="evidence" value="ECO:0007669"/>
    <property type="project" value="UniProtKB-UniRule"/>
</dbReference>
<dbReference type="InterPro" id="IPR045378">
    <property type="entry name" value="LNT_N"/>
</dbReference>
<dbReference type="SUPFAM" id="SSF56317">
    <property type="entry name" value="Carbon-nitrogen hydrolase"/>
    <property type="match status" value="1"/>
</dbReference>
<dbReference type="EC" id="2.3.1.269" evidence="9"/>
<keyword evidence="5 9" id="KW-0812">Transmembrane</keyword>
<dbReference type="KEGG" id="slac:SKTS_05190"/>
<comment type="function">
    <text evidence="9">Catalyzes the phospholipid dependent N-acylation of the N-terminal cysteine of apolipoprotein, the last step in lipoprotein maturation.</text>
</comment>
<keyword evidence="8 9" id="KW-0012">Acyltransferase</keyword>
<protein>
    <recommendedName>
        <fullName evidence="9">Apolipoprotein N-acyltransferase</fullName>
        <shortName evidence="9">ALP N-acyltransferase</shortName>
        <ecNumber evidence="9">2.3.1.269</ecNumber>
    </recommendedName>
</protein>
<feature type="transmembrane region" description="Helical" evidence="9">
    <location>
        <begin position="80"/>
        <end position="102"/>
    </location>
</feature>
<evidence type="ECO:0000313" key="12">
    <source>
        <dbReference type="Proteomes" id="UP000502260"/>
    </source>
</evidence>
<dbReference type="Pfam" id="PF00795">
    <property type="entry name" value="CN_hydrolase"/>
    <property type="match status" value="1"/>
</dbReference>
<comment type="pathway">
    <text evidence="9">Protein modification; lipoprotein biosynthesis (N-acyl transfer).</text>
</comment>
<keyword evidence="11" id="KW-0449">Lipoprotein</keyword>
<dbReference type="CDD" id="cd07571">
    <property type="entry name" value="ALP_N-acyl_transferase"/>
    <property type="match status" value="1"/>
</dbReference>
<dbReference type="PANTHER" id="PTHR38686">
    <property type="entry name" value="APOLIPOPROTEIN N-ACYLTRANSFERASE"/>
    <property type="match status" value="1"/>
</dbReference>
<organism evidence="11 12">
    <name type="scientific">Sulfurimicrobium lacus</name>
    <dbReference type="NCBI Taxonomy" id="2715678"/>
    <lineage>
        <taxon>Bacteria</taxon>
        <taxon>Pseudomonadati</taxon>
        <taxon>Pseudomonadota</taxon>
        <taxon>Betaproteobacteria</taxon>
        <taxon>Nitrosomonadales</taxon>
        <taxon>Sulfuricellaceae</taxon>
        <taxon>Sulfurimicrobium</taxon>
    </lineage>
</organism>
<keyword evidence="12" id="KW-1185">Reference proteome</keyword>
<evidence type="ECO:0000256" key="4">
    <source>
        <dbReference type="ARBA" id="ARBA00022679"/>
    </source>
</evidence>
<dbReference type="RefSeq" id="WP_173059934.1">
    <property type="nucleotide sequence ID" value="NZ_AP022853.1"/>
</dbReference>
<accession>A0A6F8V721</accession>
<dbReference type="HAMAP" id="MF_01148">
    <property type="entry name" value="Lnt"/>
    <property type="match status" value="1"/>
</dbReference>
<keyword evidence="4 9" id="KW-0808">Transferase</keyword>
<dbReference type="Proteomes" id="UP000502260">
    <property type="component" value="Chromosome"/>
</dbReference>
<dbReference type="InterPro" id="IPR004563">
    <property type="entry name" value="Apolipo_AcylTrfase"/>
</dbReference>
<feature type="transmembrane region" description="Helical" evidence="9">
    <location>
        <begin position="114"/>
        <end position="133"/>
    </location>
</feature>
<dbReference type="UniPathway" id="UPA00666"/>
<keyword evidence="7 9" id="KW-0472">Membrane</keyword>
<evidence type="ECO:0000256" key="5">
    <source>
        <dbReference type="ARBA" id="ARBA00022692"/>
    </source>
</evidence>
<dbReference type="GO" id="GO:0016410">
    <property type="term" value="F:N-acyltransferase activity"/>
    <property type="evidence" value="ECO:0007669"/>
    <property type="project" value="UniProtKB-UniRule"/>
</dbReference>
<keyword evidence="6 9" id="KW-1133">Transmembrane helix</keyword>
<gene>
    <name evidence="9 11" type="primary">lnt</name>
    <name evidence="11" type="ORF">SKTS_05190</name>
</gene>